<keyword evidence="1" id="KW-0677">Repeat</keyword>
<comment type="similarity">
    <text evidence="2">Belongs to the terpene cyclase/mutase family.</text>
</comment>
<dbReference type="InterPro" id="IPR032696">
    <property type="entry name" value="SQ_cyclase_C"/>
</dbReference>
<evidence type="ECO:0000313" key="5">
    <source>
        <dbReference type="EMBL" id="KAK3215563.1"/>
    </source>
</evidence>
<evidence type="ECO:0000259" key="3">
    <source>
        <dbReference type="Pfam" id="PF13243"/>
    </source>
</evidence>
<dbReference type="PANTHER" id="PTHR11764:SF82">
    <property type="entry name" value="TERPENE CYCLASE_MUTASE FAMILY MEMBER"/>
    <property type="match status" value="1"/>
</dbReference>
<dbReference type="PANTHER" id="PTHR11764">
    <property type="entry name" value="TERPENE CYCLASE/MUTASE FAMILY MEMBER"/>
    <property type="match status" value="1"/>
</dbReference>
<sequence>MDERNILTSLEGAAHDAISGAASYAHATMKPEGNWLCELRSTVSFTAQYVVFRAILGTNPLSEKEKTKFRVWIESQQDSNGCWGLLPKGLGEEHLSTSVEGYLALKLLGVSSERANMQAARRFILTEGGLSKVGVTTQLLLALIGLLPWSELPNVPPEILLLPDYGPLFNIFSLAYWARTSAVPICILRHHEPIYHGIVPSDFLDELWTNPQRRKMNYASSLKDSWKDGELTTFSGTMADKSFGLLEPALRLLPTRSLALATCVRFMLDRIDDGGYGAFWAANFGAVLALLSEGFPIKHPVVVHLIKAIDQYLWEDEEGSRMQKVTHGPVWDTGLMALGLLESGTQTENMDREYLPIGILPQYTEMWFKDRQILDVRGDCHRQKSRLVPGGWCYQNCNTYYPDNDDTLVSLLCIAMHRPEELRSKNCLSAIEFLLGMQCPKGGWACFDAWDNRNRWLNKTPFGQGNEFFDPAVPDITGRVLECFGLLLETNDEFAEKTGELLISGELSLRLRHCCFRAIQYLASEQNSEGLWQGRWHVNYLNGTYSVLCGLKFFLKDMSNSLGSDIMEKLAGRPLAWIKFMQNEDGGWGESVTTYRNPSEAGCGISTATQTAWAIMGLLAHLPPTDIAIVKGVQYLVTTQTTGPYVSESDGTGIGAGAGATWRQKEYVSVGFPDILWSMAAPDAGFSGREPYMSR</sequence>
<feature type="domain" description="Squalene cyclase C-terminal" evidence="3">
    <location>
        <begin position="329"/>
        <end position="655"/>
    </location>
</feature>
<evidence type="ECO:0000313" key="6">
    <source>
        <dbReference type="Proteomes" id="UP001280581"/>
    </source>
</evidence>
<dbReference type="InterPro" id="IPR008930">
    <property type="entry name" value="Terpenoid_cyclase/PrenylTrfase"/>
</dbReference>
<dbReference type="Gene3D" id="1.50.10.20">
    <property type="match status" value="2"/>
</dbReference>
<reference evidence="5 6" key="1">
    <citation type="submission" date="2021-02" db="EMBL/GenBank/DDBJ databases">
        <title>Genome assembly of Pseudopithomyces chartarum.</title>
        <authorList>
            <person name="Jauregui R."/>
            <person name="Singh J."/>
            <person name="Voisey C."/>
        </authorList>
    </citation>
    <scope>NUCLEOTIDE SEQUENCE [LARGE SCALE GENOMIC DNA]</scope>
    <source>
        <strain evidence="5 6">AGR01</strain>
    </source>
</reference>
<dbReference type="AlphaFoldDB" id="A0AAN6M4D8"/>
<organism evidence="5 6">
    <name type="scientific">Pseudopithomyces chartarum</name>
    <dbReference type="NCBI Taxonomy" id="1892770"/>
    <lineage>
        <taxon>Eukaryota</taxon>
        <taxon>Fungi</taxon>
        <taxon>Dikarya</taxon>
        <taxon>Ascomycota</taxon>
        <taxon>Pezizomycotina</taxon>
        <taxon>Dothideomycetes</taxon>
        <taxon>Pleosporomycetidae</taxon>
        <taxon>Pleosporales</taxon>
        <taxon>Massarineae</taxon>
        <taxon>Didymosphaeriaceae</taxon>
        <taxon>Pseudopithomyces</taxon>
    </lineage>
</organism>
<accession>A0AAN6M4D8</accession>
<name>A0AAN6M4D8_9PLEO</name>
<feature type="domain" description="Squalene cyclase N-terminal" evidence="4">
    <location>
        <begin position="19"/>
        <end position="317"/>
    </location>
</feature>
<dbReference type="Pfam" id="PF13249">
    <property type="entry name" value="SQHop_cyclase_N"/>
    <property type="match status" value="1"/>
</dbReference>
<dbReference type="InterPro" id="IPR018333">
    <property type="entry name" value="Squalene_cyclase"/>
</dbReference>
<dbReference type="Proteomes" id="UP001280581">
    <property type="component" value="Unassembled WGS sequence"/>
</dbReference>
<dbReference type="NCBIfam" id="TIGR01787">
    <property type="entry name" value="squalene_cyclas"/>
    <property type="match status" value="1"/>
</dbReference>
<gene>
    <name evidence="5" type="ORF">GRF29_8g427168</name>
</gene>
<dbReference type="EC" id="5.4.99.-" evidence="2"/>
<dbReference type="GO" id="GO:0005811">
    <property type="term" value="C:lipid droplet"/>
    <property type="evidence" value="ECO:0007669"/>
    <property type="project" value="InterPro"/>
</dbReference>
<dbReference type="Pfam" id="PF13243">
    <property type="entry name" value="SQHop_cyclase_C"/>
    <property type="match status" value="1"/>
</dbReference>
<comment type="caution">
    <text evidence="5">The sequence shown here is derived from an EMBL/GenBank/DDBJ whole genome shotgun (WGS) entry which is preliminary data.</text>
</comment>
<dbReference type="GO" id="GO:0016104">
    <property type="term" value="P:triterpenoid biosynthetic process"/>
    <property type="evidence" value="ECO:0007669"/>
    <property type="project" value="InterPro"/>
</dbReference>
<evidence type="ECO:0000259" key="4">
    <source>
        <dbReference type="Pfam" id="PF13249"/>
    </source>
</evidence>
<dbReference type="GO" id="GO:0016866">
    <property type="term" value="F:intramolecular transferase activity"/>
    <property type="evidence" value="ECO:0007669"/>
    <property type="project" value="InterPro"/>
</dbReference>
<dbReference type="SUPFAM" id="SSF48239">
    <property type="entry name" value="Terpenoid cyclases/Protein prenyltransferases"/>
    <property type="match status" value="2"/>
</dbReference>
<keyword evidence="6" id="KW-1185">Reference proteome</keyword>
<dbReference type="InterPro" id="IPR032697">
    <property type="entry name" value="SQ_cyclase_N"/>
</dbReference>
<keyword evidence="2" id="KW-0413">Isomerase</keyword>
<protein>
    <recommendedName>
        <fullName evidence="2">Terpene cyclase/mutase family member</fullName>
        <ecNumber evidence="2">5.4.99.-</ecNumber>
    </recommendedName>
</protein>
<evidence type="ECO:0000256" key="1">
    <source>
        <dbReference type="ARBA" id="ARBA00022737"/>
    </source>
</evidence>
<proteinExistence type="inferred from homology"/>
<dbReference type="EMBL" id="WVTA01000002">
    <property type="protein sequence ID" value="KAK3215563.1"/>
    <property type="molecule type" value="Genomic_DNA"/>
</dbReference>
<evidence type="ECO:0000256" key="2">
    <source>
        <dbReference type="RuleBase" id="RU362003"/>
    </source>
</evidence>